<protein>
    <submittedName>
        <fullName evidence="1">Uncharacterized protein</fullName>
    </submittedName>
</protein>
<name>A0AA46TDI0_9VIRU</name>
<sequence length="278" mass="32324">MDIEERLKGLATQFNMDVERVRGIFNRHMQNEKVVKYDVERRAKIALLFTRQELMKLKASITVNFIPIGVFVERQYGTDMLGFILKSNEETTVEPFVLRIPVKYQKFVEDTEFFAIYSLSYRDAGRNNIYTSAEFLKTTNITDEISFIKKFWNIVELNGLREGVSKQKRCEEEGKQIPDPLRKLFLFAGIVERKRRGTSKKGTQYVVVEVSDETLPVREELCQDEEGNPVVVTPNISVWLHHRFDIMNEGDVCMFLGTLQRGNDAKLFANACNVWMIE</sequence>
<dbReference type="Proteomes" id="UP001156272">
    <property type="component" value="Segment"/>
</dbReference>
<reference evidence="1 2" key="1">
    <citation type="submission" date="2022-09" db="EMBL/GenBank/DDBJ databases">
        <title>Evolutionary Diversification of Methanotrophic Ca. Methanophagales (ANME-1) and Their Expansive Virome.</title>
        <authorList>
            <person name="Laso-Perez R."/>
            <person name="Wu F."/>
            <person name="Cremiere A."/>
            <person name="Speth D.R."/>
            <person name="Magyar J.S."/>
            <person name="Krupovic M."/>
            <person name="Orphan V.J."/>
        </authorList>
    </citation>
    <scope>NUCLEOTIDE SEQUENCE [LARGE SCALE GENOMIC DNA]</scope>
    <source>
        <strain evidence="1">PBV082</strain>
    </source>
</reference>
<proteinExistence type="predicted"/>
<gene>
    <name evidence="1" type="ORF">EJNHJLOP_00061</name>
</gene>
<keyword evidence="2" id="KW-1185">Reference proteome</keyword>
<evidence type="ECO:0000313" key="1">
    <source>
        <dbReference type="EMBL" id="UYL64950.1"/>
    </source>
</evidence>
<organism evidence="1 2">
    <name type="scientific">Methanophagales virus PBV082</name>
    <dbReference type="NCBI Taxonomy" id="3071307"/>
    <lineage>
        <taxon>Viruses</taxon>
        <taxon>Viruses incertae sedis</taxon>
        <taxon>Itzamnaviridae</taxon>
        <taxon>Pletoitzamnavirus</taxon>
        <taxon>Pletoitzamnavirus pescaderoense</taxon>
    </lineage>
</organism>
<evidence type="ECO:0000313" key="2">
    <source>
        <dbReference type="Proteomes" id="UP001156272"/>
    </source>
</evidence>
<dbReference type="EMBL" id="OP413839">
    <property type="protein sequence ID" value="UYL64950.1"/>
    <property type="molecule type" value="Genomic_DNA"/>
</dbReference>
<accession>A0AA46TDI0</accession>